<dbReference type="InterPro" id="IPR046335">
    <property type="entry name" value="LacI/GalR-like_sensor"/>
</dbReference>
<dbReference type="Pfam" id="PF13377">
    <property type="entry name" value="Peripla_BP_3"/>
    <property type="match status" value="1"/>
</dbReference>
<evidence type="ECO:0000256" key="3">
    <source>
        <dbReference type="ARBA" id="ARBA00023163"/>
    </source>
</evidence>
<keyword evidence="3" id="KW-0804">Transcription</keyword>
<dbReference type="SUPFAM" id="SSF47413">
    <property type="entry name" value="lambda repressor-like DNA-binding domains"/>
    <property type="match status" value="1"/>
</dbReference>
<dbReference type="Gene3D" id="1.10.260.40">
    <property type="entry name" value="lambda repressor-like DNA-binding domains"/>
    <property type="match status" value="1"/>
</dbReference>
<dbReference type="Gene3D" id="3.40.50.2300">
    <property type="match status" value="2"/>
</dbReference>
<sequence>MQRSSVTLADVAAEAQVSRMSVSRALNGQAGVSEETRQRILDIANQLGYTQAARNGDTPPAIGLLVPAIDTSYMGEILSGVCSAAERLHYGLLLSAQATSTATWQTSQTTLNNNLVAGVLMVVPHDYETIVGDLKARELPYVIIDHHMNNDNEPSVTATNRRGILDAMRHLLALGHRRIGFITGRMDIASSHDRLQGYRDGLAEVGLPFEAELVCEGDFTQSVGFHHTQTLLALEERPTAIVASNDVMAFGAMDAIKAAGLTIGHDVSIVGFDDIHMASQVYPPLTTVRQPMAEMGEVAMEMLVNLIEDRVTLSYRRELPTDLIIRSSTGRAPSV</sequence>
<accession>A0A7S8IGK9</accession>
<evidence type="ECO:0000256" key="2">
    <source>
        <dbReference type="ARBA" id="ARBA00023125"/>
    </source>
</evidence>
<protein>
    <submittedName>
        <fullName evidence="5">LacI family DNA-binding transcriptional regulator</fullName>
    </submittedName>
</protein>
<dbReference type="PANTHER" id="PTHR30146">
    <property type="entry name" value="LACI-RELATED TRANSCRIPTIONAL REPRESSOR"/>
    <property type="match status" value="1"/>
</dbReference>
<feature type="domain" description="HTH lacI-type" evidence="4">
    <location>
        <begin position="6"/>
        <end position="50"/>
    </location>
</feature>
<reference evidence="5 6" key="1">
    <citation type="submission" date="2020-02" db="EMBL/GenBank/DDBJ databases">
        <authorList>
            <person name="Zheng R.K."/>
            <person name="Sun C.M."/>
        </authorList>
    </citation>
    <scope>NUCLEOTIDE SEQUENCE [LARGE SCALE GENOMIC DNA]</scope>
    <source>
        <strain evidence="6">rifampicinis</strain>
    </source>
</reference>
<dbReference type="PANTHER" id="PTHR30146:SF109">
    <property type="entry name" value="HTH-TYPE TRANSCRIPTIONAL REGULATOR GALS"/>
    <property type="match status" value="1"/>
</dbReference>
<evidence type="ECO:0000259" key="4">
    <source>
        <dbReference type="PROSITE" id="PS50932"/>
    </source>
</evidence>
<evidence type="ECO:0000256" key="1">
    <source>
        <dbReference type="ARBA" id="ARBA00023015"/>
    </source>
</evidence>
<dbReference type="InterPro" id="IPR000843">
    <property type="entry name" value="HTH_LacI"/>
</dbReference>
<dbReference type="InterPro" id="IPR028082">
    <property type="entry name" value="Peripla_BP_I"/>
</dbReference>
<keyword evidence="6" id="KW-1185">Reference proteome</keyword>
<dbReference type="SUPFAM" id="SSF53822">
    <property type="entry name" value="Periplasmic binding protein-like I"/>
    <property type="match status" value="1"/>
</dbReference>
<organism evidence="5 6">
    <name type="scientific">Phototrophicus methaneseepsis</name>
    <dbReference type="NCBI Taxonomy" id="2710758"/>
    <lineage>
        <taxon>Bacteria</taxon>
        <taxon>Bacillati</taxon>
        <taxon>Chloroflexota</taxon>
        <taxon>Candidatus Thermofontia</taxon>
        <taxon>Phototrophicales</taxon>
        <taxon>Phototrophicaceae</taxon>
        <taxon>Phototrophicus</taxon>
    </lineage>
</organism>
<evidence type="ECO:0000313" key="5">
    <source>
        <dbReference type="EMBL" id="QPC84148.1"/>
    </source>
</evidence>
<keyword evidence="2 5" id="KW-0238">DNA-binding</keyword>
<dbReference type="CDD" id="cd01392">
    <property type="entry name" value="HTH_LacI"/>
    <property type="match status" value="1"/>
</dbReference>
<dbReference type="CDD" id="cd06267">
    <property type="entry name" value="PBP1_LacI_sugar_binding-like"/>
    <property type="match status" value="1"/>
</dbReference>
<dbReference type="KEGG" id="pmet:G4Y79_07190"/>
<name>A0A7S8IGK9_9CHLR</name>
<dbReference type="Proteomes" id="UP000594468">
    <property type="component" value="Chromosome"/>
</dbReference>
<dbReference type="PROSITE" id="PS00356">
    <property type="entry name" value="HTH_LACI_1"/>
    <property type="match status" value="1"/>
</dbReference>
<dbReference type="GO" id="GO:0000976">
    <property type="term" value="F:transcription cis-regulatory region binding"/>
    <property type="evidence" value="ECO:0007669"/>
    <property type="project" value="TreeGrafter"/>
</dbReference>
<dbReference type="GO" id="GO:0003700">
    <property type="term" value="F:DNA-binding transcription factor activity"/>
    <property type="evidence" value="ECO:0007669"/>
    <property type="project" value="TreeGrafter"/>
</dbReference>
<dbReference type="InterPro" id="IPR010982">
    <property type="entry name" value="Lambda_DNA-bd_dom_sf"/>
</dbReference>
<dbReference type="PROSITE" id="PS50932">
    <property type="entry name" value="HTH_LACI_2"/>
    <property type="match status" value="1"/>
</dbReference>
<keyword evidence="1" id="KW-0805">Transcription regulation</keyword>
<evidence type="ECO:0000313" key="6">
    <source>
        <dbReference type="Proteomes" id="UP000594468"/>
    </source>
</evidence>
<dbReference type="EMBL" id="CP062983">
    <property type="protein sequence ID" value="QPC84148.1"/>
    <property type="molecule type" value="Genomic_DNA"/>
</dbReference>
<dbReference type="SMART" id="SM00354">
    <property type="entry name" value="HTH_LACI"/>
    <property type="match status" value="1"/>
</dbReference>
<dbReference type="Pfam" id="PF00356">
    <property type="entry name" value="LacI"/>
    <property type="match status" value="1"/>
</dbReference>
<proteinExistence type="predicted"/>
<gene>
    <name evidence="5" type="ORF">G4Y79_07190</name>
</gene>
<dbReference type="RefSeq" id="WP_195172212.1">
    <property type="nucleotide sequence ID" value="NZ_CP062983.1"/>
</dbReference>
<dbReference type="AlphaFoldDB" id="A0A7S8IGK9"/>